<accession>A0AA38R7V0</accession>
<protein>
    <submittedName>
        <fullName evidence="2">Lifeguard 2 protein</fullName>
    </submittedName>
</protein>
<name>A0AA38R7V0_9PEZI</name>
<sequence length="535" mass="60275">MSVSEAPDEGSSRGRTSSRWWEAESIGASSTRLERTKRESKYMGVPKEAREALQWMEDPETVPPPSNPSSSSEYPPEKTGWHEQTEQVVTPQALHNSLTGGFSSPNTPNPSHLDVSRLVTLPPPYPRHHPAVNNNHPELTAIRTTVRTISDLSEVDATKQRFLRESRAMREEASEAAKTRKQSLRVNLQQEIAAGNMTYAEAAAIEADSNEAEKGKVKELEKKDHDRFQAAVVEPLNALLTTRIDRATALFNELQGRLFVETRQPSPNMPQEEGDEQPELLEKLTLLKWIFEAREMLHRAIYDLLSDRNDRFREMIVTSYRLVGNEEKVAEAASFFAGDAAKRASDYAEAVLRRTQEFRDVVEENVSRGVEVQLSAFWDIAPPLKRLLDEIPADLAGFRTQIPAAELVENPSYHAHPLQYLFSLLLHSEKSAYQFIESQTNLLCLLHEVKEAVAAARARVMMERGDMDVDEVEAARTEEGQLLTDDLKEKVRVVQDQWRSALGETIVGVKERVGEWLLQTGGWDESLEDRGVGSL</sequence>
<feature type="compositionally biased region" description="Basic and acidic residues" evidence="1">
    <location>
        <begin position="32"/>
        <end position="51"/>
    </location>
</feature>
<dbReference type="Proteomes" id="UP001174694">
    <property type="component" value="Unassembled WGS sequence"/>
</dbReference>
<dbReference type="AlphaFoldDB" id="A0AA38R7V0"/>
<dbReference type="EMBL" id="JANBVO010000060">
    <property type="protein sequence ID" value="KAJ9132144.1"/>
    <property type="molecule type" value="Genomic_DNA"/>
</dbReference>
<comment type="caution">
    <text evidence="2">The sequence shown here is derived from an EMBL/GenBank/DDBJ whole genome shotgun (WGS) entry which is preliminary data.</text>
</comment>
<gene>
    <name evidence="2" type="ORF">NKR23_g11391</name>
</gene>
<evidence type="ECO:0000313" key="2">
    <source>
        <dbReference type="EMBL" id="KAJ9132144.1"/>
    </source>
</evidence>
<evidence type="ECO:0000256" key="1">
    <source>
        <dbReference type="SAM" id="MobiDB-lite"/>
    </source>
</evidence>
<feature type="region of interest" description="Disordered" evidence="1">
    <location>
        <begin position="1"/>
        <end position="83"/>
    </location>
</feature>
<proteinExistence type="predicted"/>
<organism evidence="2 3">
    <name type="scientific">Pleurostoma richardsiae</name>
    <dbReference type="NCBI Taxonomy" id="41990"/>
    <lineage>
        <taxon>Eukaryota</taxon>
        <taxon>Fungi</taxon>
        <taxon>Dikarya</taxon>
        <taxon>Ascomycota</taxon>
        <taxon>Pezizomycotina</taxon>
        <taxon>Sordariomycetes</taxon>
        <taxon>Sordariomycetidae</taxon>
        <taxon>Calosphaeriales</taxon>
        <taxon>Pleurostomataceae</taxon>
        <taxon>Pleurostoma</taxon>
    </lineage>
</organism>
<evidence type="ECO:0000313" key="3">
    <source>
        <dbReference type="Proteomes" id="UP001174694"/>
    </source>
</evidence>
<keyword evidence="3" id="KW-1185">Reference proteome</keyword>
<reference evidence="2" key="1">
    <citation type="submission" date="2022-07" db="EMBL/GenBank/DDBJ databases">
        <title>Fungi with potential for degradation of polypropylene.</title>
        <authorList>
            <person name="Gostincar C."/>
        </authorList>
    </citation>
    <scope>NUCLEOTIDE SEQUENCE</scope>
    <source>
        <strain evidence="2">EXF-13308</strain>
    </source>
</reference>